<sequence length="513" mass="58116">MQSTRDSGLGSVEAKIPSIIAEKFGFDTNTVETDLVRWNKDWEAALRSLSTEPPTLFFNLISRYFHILFPSQPDPNHPPPDMTQHVTRQLRREQTGTAALYDEVGKTWYFKTPWLLLDDKERQRHILNGMRDACGTVAWNQDVRAMCPEITLGKLSKDKGKAFLAFVDEHRKGVEDANPEIYFVPNVWWRNVVETVLREASNEMVEEVTTLMSLLRNSYIASFVAHTGASVMKDLSDGSPAMDPIHKLMESEPQFASAIGTVLGSARSKPIVRCENCTKSADMIEGTPKFMVCSVCKSKLDFIIHYCSQECQKDDWRTHKKHCGKAKVSKQLKGTIHDPFWFQPAVPDFARDFLPITSSGNIDPNDTGFIKPERARPFSPALQRQMSLCLGDRVADYFLFDETDHPIRVRVPLYMTRMLFRQMRSLALSSGPDSGQGVCSIGDYLLKRMSGHPKLSRERILAQFGREYGEDIKGKLLEFEKSSVERGGVQPGGSFLDKMGMMMTPMMDKLNTF</sequence>
<dbReference type="InterPro" id="IPR002893">
    <property type="entry name" value="Znf_MYND"/>
</dbReference>
<keyword evidence="2 4" id="KW-0863">Zinc-finger</keyword>
<keyword evidence="7" id="KW-1185">Reference proteome</keyword>
<feature type="domain" description="MYND-type" evidence="5">
    <location>
        <begin position="274"/>
        <end position="323"/>
    </location>
</feature>
<organism evidence="6 7">
    <name type="scientific">Hypsizygus marmoreus</name>
    <name type="common">White beech mushroom</name>
    <name type="synonym">Agaricus marmoreus</name>
    <dbReference type="NCBI Taxonomy" id="39966"/>
    <lineage>
        <taxon>Eukaryota</taxon>
        <taxon>Fungi</taxon>
        <taxon>Dikarya</taxon>
        <taxon>Basidiomycota</taxon>
        <taxon>Agaricomycotina</taxon>
        <taxon>Agaricomycetes</taxon>
        <taxon>Agaricomycetidae</taxon>
        <taxon>Agaricales</taxon>
        <taxon>Tricholomatineae</taxon>
        <taxon>Lyophyllaceae</taxon>
        <taxon>Hypsizygus</taxon>
    </lineage>
</organism>
<dbReference type="InParanoid" id="A0A369JJB1"/>
<evidence type="ECO:0000313" key="7">
    <source>
        <dbReference type="Proteomes" id="UP000076154"/>
    </source>
</evidence>
<dbReference type="AlphaFoldDB" id="A0A369JJB1"/>
<dbReference type="GO" id="GO:0008270">
    <property type="term" value="F:zinc ion binding"/>
    <property type="evidence" value="ECO:0007669"/>
    <property type="project" value="UniProtKB-KW"/>
</dbReference>
<reference evidence="6" key="1">
    <citation type="submission" date="2018-04" db="EMBL/GenBank/DDBJ databases">
        <title>Whole genome sequencing of Hypsizygus marmoreus.</title>
        <authorList>
            <person name="Choi I.-G."/>
            <person name="Min B."/>
            <person name="Kim J.-G."/>
            <person name="Kim S."/>
            <person name="Oh Y.-L."/>
            <person name="Kong W.-S."/>
            <person name="Park H."/>
            <person name="Jeong J."/>
            <person name="Song E.-S."/>
        </authorList>
    </citation>
    <scope>NUCLEOTIDE SEQUENCE [LARGE SCALE GENOMIC DNA]</scope>
    <source>
        <strain evidence="6">51987-8</strain>
    </source>
</reference>
<accession>A0A369JJB1</accession>
<name>A0A369JJB1_HYPMA</name>
<keyword evidence="1" id="KW-0479">Metal-binding</keyword>
<dbReference type="Gene3D" id="6.10.140.2220">
    <property type="match status" value="1"/>
</dbReference>
<keyword evidence="3" id="KW-0862">Zinc</keyword>
<dbReference type="PROSITE" id="PS50865">
    <property type="entry name" value="ZF_MYND_2"/>
    <property type="match status" value="1"/>
</dbReference>
<comment type="caution">
    <text evidence="6">The sequence shown here is derived from an EMBL/GenBank/DDBJ whole genome shotgun (WGS) entry which is preliminary data.</text>
</comment>
<evidence type="ECO:0000256" key="2">
    <source>
        <dbReference type="ARBA" id="ARBA00022771"/>
    </source>
</evidence>
<dbReference type="Pfam" id="PF01753">
    <property type="entry name" value="zf-MYND"/>
    <property type="match status" value="1"/>
</dbReference>
<proteinExistence type="predicted"/>
<evidence type="ECO:0000256" key="3">
    <source>
        <dbReference type="ARBA" id="ARBA00022833"/>
    </source>
</evidence>
<dbReference type="SUPFAM" id="SSF144232">
    <property type="entry name" value="HIT/MYND zinc finger-like"/>
    <property type="match status" value="1"/>
</dbReference>
<dbReference type="Proteomes" id="UP000076154">
    <property type="component" value="Unassembled WGS sequence"/>
</dbReference>
<dbReference type="EMBL" id="LUEZ02000058">
    <property type="protein sequence ID" value="RDB20657.1"/>
    <property type="molecule type" value="Genomic_DNA"/>
</dbReference>
<gene>
    <name evidence="6" type="ORF">Hypma_012228</name>
</gene>
<evidence type="ECO:0000256" key="1">
    <source>
        <dbReference type="ARBA" id="ARBA00022723"/>
    </source>
</evidence>
<evidence type="ECO:0000313" key="6">
    <source>
        <dbReference type="EMBL" id="RDB20657.1"/>
    </source>
</evidence>
<evidence type="ECO:0000256" key="4">
    <source>
        <dbReference type="PROSITE-ProRule" id="PRU00134"/>
    </source>
</evidence>
<protein>
    <recommendedName>
        <fullName evidence="5">MYND-type domain-containing protein</fullName>
    </recommendedName>
</protein>
<evidence type="ECO:0000259" key="5">
    <source>
        <dbReference type="PROSITE" id="PS50865"/>
    </source>
</evidence>
<dbReference type="OrthoDB" id="3188288at2759"/>